<accession>A0ABD2Z8U4</accession>
<dbReference type="Pfam" id="PF00010">
    <property type="entry name" value="HLH"/>
    <property type="match status" value="1"/>
</dbReference>
<gene>
    <name evidence="7" type="ORF">ACH5RR_022191</name>
</gene>
<feature type="compositionally biased region" description="Polar residues" evidence="5">
    <location>
        <begin position="193"/>
        <end position="205"/>
    </location>
</feature>
<comment type="caution">
    <text evidence="7">The sequence shown here is derived from an EMBL/GenBank/DDBJ whole genome shotgun (WGS) entry which is preliminary data.</text>
</comment>
<keyword evidence="8" id="KW-1185">Reference proteome</keyword>
<evidence type="ECO:0000256" key="1">
    <source>
        <dbReference type="ARBA" id="ARBA00004123"/>
    </source>
</evidence>
<feature type="domain" description="BHLH" evidence="6">
    <location>
        <begin position="89"/>
        <end position="139"/>
    </location>
</feature>
<dbReference type="InterPro" id="IPR036638">
    <property type="entry name" value="HLH_DNA-bd_sf"/>
</dbReference>
<dbReference type="Proteomes" id="UP001630127">
    <property type="component" value="Unassembled WGS sequence"/>
</dbReference>
<proteinExistence type="predicted"/>
<dbReference type="GO" id="GO:0005634">
    <property type="term" value="C:nucleus"/>
    <property type="evidence" value="ECO:0007669"/>
    <property type="project" value="UniProtKB-SubCell"/>
</dbReference>
<evidence type="ECO:0000256" key="2">
    <source>
        <dbReference type="ARBA" id="ARBA00023015"/>
    </source>
</evidence>
<name>A0ABD2Z8U4_9GENT</name>
<dbReference type="InterPro" id="IPR045239">
    <property type="entry name" value="bHLH95_bHLH"/>
</dbReference>
<dbReference type="PANTHER" id="PTHR46772:SF8">
    <property type="entry name" value="TRANSCRIPTION FACTOR BHLH95"/>
    <property type="match status" value="1"/>
</dbReference>
<dbReference type="Gene3D" id="4.10.280.10">
    <property type="entry name" value="Helix-loop-helix DNA-binding domain"/>
    <property type="match status" value="1"/>
</dbReference>
<dbReference type="InterPro" id="IPR011598">
    <property type="entry name" value="bHLH_dom"/>
</dbReference>
<dbReference type="SUPFAM" id="SSF47459">
    <property type="entry name" value="HLH, helix-loop-helix DNA-binding domain"/>
    <property type="match status" value="1"/>
</dbReference>
<feature type="region of interest" description="Disordered" evidence="5">
    <location>
        <begin position="188"/>
        <end position="207"/>
    </location>
</feature>
<evidence type="ECO:0000313" key="7">
    <source>
        <dbReference type="EMBL" id="KAL3515289.1"/>
    </source>
</evidence>
<comment type="subcellular location">
    <subcellularLocation>
        <location evidence="1">Nucleus</location>
    </subcellularLocation>
</comment>
<dbReference type="PANTHER" id="PTHR46772">
    <property type="entry name" value="BHLH DOMAIN-CONTAINING PROTEIN"/>
    <property type="match status" value="1"/>
</dbReference>
<dbReference type="AlphaFoldDB" id="A0ABD2Z8U4"/>
<feature type="region of interest" description="Disordered" evidence="5">
    <location>
        <begin position="22"/>
        <end position="93"/>
    </location>
</feature>
<dbReference type="Pfam" id="PF22754">
    <property type="entry name" value="bHLH-TF_ACT-like_plant"/>
    <property type="match status" value="1"/>
</dbReference>
<dbReference type="SMART" id="SM00353">
    <property type="entry name" value="HLH"/>
    <property type="match status" value="1"/>
</dbReference>
<dbReference type="PROSITE" id="PS50888">
    <property type="entry name" value="BHLH"/>
    <property type="match status" value="1"/>
</dbReference>
<keyword evidence="2" id="KW-0805">Transcription regulation</keyword>
<evidence type="ECO:0000256" key="5">
    <source>
        <dbReference type="SAM" id="MobiDB-lite"/>
    </source>
</evidence>
<keyword evidence="3" id="KW-0804">Transcription</keyword>
<organism evidence="7 8">
    <name type="scientific">Cinchona calisaya</name>
    <dbReference type="NCBI Taxonomy" id="153742"/>
    <lineage>
        <taxon>Eukaryota</taxon>
        <taxon>Viridiplantae</taxon>
        <taxon>Streptophyta</taxon>
        <taxon>Embryophyta</taxon>
        <taxon>Tracheophyta</taxon>
        <taxon>Spermatophyta</taxon>
        <taxon>Magnoliopsida</taxon>
        <taxon>eudicotyledons</taxon>
        <taxon>Gunneridae</taxon>
        <taxon>Pentapetalae</taxon>
        <taxon>asterids</taxon>
        <taxon>lamiids</taxon>
        <taxon>Gentianales</taxon>
        <taxon>Rubiaceae</taxon>
        <taxon>Cinchonoideae</taxon>
        <taxon>Cinchoneae</taxon>
        <taxon>Cinchona</taxon>
    </lineage>
</organism>
<evidence type="ECO:0000256" key="3">
    <source>
        <dbReference type="ARBA" id="ARBA00023163"/>
    </source>
</evidence>
<dbReference type="EMBL" id="JBJUIK010000010">
    <property type="protein sequence ID" value="KAL3515289.1"/>
    <property type="molecule type" value="Genomic_DNA"/>
</dbReference>
<evidence type="ECO:0000256" key="4">
    <source>
        <dbReference type="ARBA" id="ARBA00023242"/>
    </source>
</evidence>
<dbReference type="CDD" id="cd11393">
    <property type="entry name" value="bHLH_AtbHLH_like"/>
    <property type="match status" value="1"/>
</dbReference>
<sequence>MSEGGSQDRFLWENEAWELSNSGNSGGVYKKFPDSNISNCSTPREAEVGAGQPTGKRKRKIGKQTSIGEGSDRQAADAKGGGSGGGDEVDPELHIWTERERRKKMRSMFSNLQSLLPQLPPKADKSTIVGEAVNYIRTLQQTLQKLQKQKLEIFQGLITTINHEDPPLITPHRLANMDPSREAFLADHHHDQGSSSQLTSTTNPNPLGIPPYPTGFRTWAAPNMVLNVCGDKAHMNICCSKKLGLFSAICYFLEKHKLEVVSAHVSSDHYRSMYMIQAHASGGLDQYTEAFSIDDMFQLATGEIMMYMSSLS</sequence>
<keyword evidence="4" id="KW-0539">Nucleus</keyword>
<protein>
    <recommendedName>
        <fullName evidence="6">BHLH domain-containing protein</fullName>
    </recommendedName>
</protein>
<evidence type="ECO:0000259" key="6">
    <source>
        <dbReference type="PROSITE" id="PS50888"/>
    </source>
</evidence>
<reference evidence="7 8" key="1">
    <citation type="submission" date="2024-11" db="EMBL/GenBank/DDBJ databases">
        <title>A near-complete genome assembly of Cinchona calisaya.</title>
        <authorList>
            <person name="Lian D.C."/>
            <person name="Zhao X.W."/>
            <person name="Wei L."/>
        </authorList>
    </citation>
    <scope>NUCLEOTIDE SEQUENCE [LARGE SCALE GENOMIC DNA]</scope>
    <source>
        <tissue evidence="7">Nenye</tissue>
    </source>
</reference>
<dbReference type="InterPro" id="IPR054502">
    <property type="entry name" value="bHLH-TF_ACT-like_plant"/>
</dbReference>
<evidence type="ECO:0000313" key="8">
    <source>
        <dbReference type="Proteomes" id="UP001630127"/>
    </source>
</evidence>
<dbReference type="InterPro" id="IPR044278">
    <property type="entry name" value="BHLH95-like"/>
</dbReference>